<sequence>MSSTTKTFRSATRLRYRFTWAATSGRMRSGDTPNPSRNPRTASATATGGWDGSNPRRST</sequence>
<dbReference type="Proteomes" id="UP000093053">
    <property type="component" value="Chromosome"/>
</dbReference>
<keyword evidence="3" id="KW-1185">Reference proteome</keyword>
<evidence type="ECO:0000256" key="1">
    <source>
        <dbReference type="SAM" id="MobiDB-lite"/>
    </source>
</evidence>
<name>A0A1B2HCG7_9PSEU</name>
<organism evidence="2 3">
    <name type="scientific">Lentzea guizhouensis</name>
    <dbReference type="NCBI Taxonomy" id="1586287"/>
    <lineage>
        <taxon>Bacteria</taxon>
        <taxon>Bacillati</taxon>
        <taxon>Actinomycetota</taxon>
        <taxon>Actinomycetes</taxon>
        <taxon>Pseudonocardiales</taxon>
        <taxon>Pseudonocardiaceae</taxon>
        <taxon>Lentzea</taxon>
    </lineage>
</organism>
<gene>
    <name evidence="2" type="ORF">BBK82_04315</name>
</gene>
<reference evidence="2 3" key="1">
    <citation type="submission" date="2016-07" db="EMBL/GenBank/DDBJ databases">
        <title>Complete genome sequence of the Lentzea guizhouensis DHS C013.</title>
        <authorList>
            <person name="Cao C."/>
        </authorList>
    </citation>
    <scope>NUCLEOTIDE SEQUENCE [LARGE SCALE GENOMIC DNA]</scope>
    <source>
        <strain evidence="2 3">DHS C013</strain>
    </source>
</reference>
<dbReference type="AlphaFoldDB" id="A0A1B2HCG7"/>
<feature type="region of interest" description="Disordered" evidence="1">
    <location>
        <begin position="21"/>
        <end position="59"/>
    </location>
</feature>
<evidence type="ECO:0000313" key="2">
    <source>
        <dbReference type="EMBL" id="ANZ35421.1"/>
    </source>
</evidence>
<dbReference type="KEGG" id="led:BBK82_04315"/>
<dbReference type="EMBL" id="CP016793">
    <property type="protein sequence ID" value="ANZ35421.1"/>
    <property type="molecule type" value="Genomic_DNA"/>
</dbReference>
<accession>A0A1B2HCG7</accession>
<protein>
    <submittedName>
        <fullName evidence="2">Uncharacterized protein</fullName>
    </submittedName>
</protein>
<evidence type="ECO:0000313" key="3">
    <source>
        <dbReference type="Proteomes" id="UP000093053"/>
    </source>
</evidence>
<feature type="compositionally biased region" description="Polar residues" evidence="1">
    <location>
        <begin position="31"/>
        <end position="46"/>
    </location>
</feature>
<proteinExistence type="predicted"/>